<gene>
    <name evidence="1" type="ORF">SPELUC_LOCUS9792</name>
</gene>
<sequence>NEEMEKKTQALTNLQTQLDMETKTKEQLAKELQKEKVGEWFEKVLGSLRLKTDTEFYHQYKEAEEYNKNNYDKEAVAKEEFEKLLLSLFPQPDGIDCVDIPTETTEISELGEQLKETNLEEKGETSLQAQIETPPKNN</sequence>
<evidence type="ECO:0000313" key="2">
    <source>
        <dbReference type="Proteomes" id="UP000789366"/>
    </source>
</evidence>
<dbReference type="EMBL" id="CAJVPW010016935">
    <property type="protein sequence ID" value="CAG8673618.1"/>
    <property type="molecule type" value="Genomic_DNA"/>
</dbReference>
<accession>A0ACA9NXH9</accession>
<organism evidence="1 2">
    <name type="scientific">Cetraspora pellucida</name>
    <dbReference type="NCBI Taxonomy" id="1433469"/>
    <lineage>
        <taxon>Eukaryota</taxon>
        <taxon>Fungi</taxon>
        <taxon>Fungi incertae sedis</taxon>
        <taxon>Mucoromycota</taxon>
        <taxon>Glomeromycotina</taxon>
        <taxon>Glomeromycetes</taxon>
        <taxon>Diversisporales</taxon>
        <taxon>Gigasporaceae</taxon>
        <taxon>Cetraspora</taxon>
    </lineage>
</organism>
<evidence type="ECO:0000313" key="1">
    <source>
        <dbReference type="EMBL" id="CAG8673618.1"/>
    </source>
</evidence>
<keyword evidence="2" id="KW-1185">Reference proteome</keyword>
<dbReference type="Proteomes" id="UP000789366">
    <property type="component" value="Unassembled WGS sequence"/>
</dbReference>
<protein>
    <submittedName>
        <fullName evidence="1">2708_t:CDS:1</fullName>
    </submittedName>
</protein>
<proteinExistence type="predicted"/>
<feature type="non-terminal residue" evidence="1">
    <location>
        <position position="1"/>
    </location>
</feature>
<comment type="caution">
    <text evidence="1">The sequence shown here is derived from an EMBL/GenBank/DDBJ whole genome shotgun (WGS) entry which is preliminary data.</text>
</comment>
<reference evidence="1" key="1">
    <citation type="submission" date="2021-06" db="EMBL/GenBank/DDBJ databases">
        <authorList>
            <person name="Kallberg Y."/>
            <person name="Tangrot J."/>
            <person name="Rosling A."/>
        </authorList>
    </citation>
    <scope>NUCLEOTIDE SEQUENCE</scope>
    <source>
        <strain evidence="1">28 12/20/2015</strain>
    </source>
</reference>
<name>A0ACA9NXH9_9GLOM</name>